<protein>
    <recommendedName>
        <fullName evidence="5">Homeobox domain-containing protein</fullName>
    </recommendedName>
</protein>
<feature type="compositionally biased region" description="Basic and acidic residues" evidence="4">
    <location>
        <begin position="1539"/>
        <end position="1549"/>
    </location>
</feature>
<dbReference type="Pfam" id="PF00046">
    <property type="entry name" value="Homeodomain"/>
    <property type="match status" value="1"/>
</dbReference>
<dbReference type="GO" id="GO:0000981">
    <property type="term" value="F:DNA-binding transcription factor activity, RNA polymerase II-specific"/>
    <property type="evidence" value="ECO:0007669"/>
    <property type="project" value="TreeGrafter"/>
</dbReference>
<keyword evidence="2 3" id="KW-0371">Homeobox</keyword>
<feature type="compositionally biased region" description="Low complexity" evidence="4">
    <location>
        <begin position="443"/>
        <end position="456"/>
    </location>
</feature>
<dbReference type="SUPFAM" id="SSF46689">
    <property type="entry name" value="Homeodomain-like"/>
    <property type="match status" value="1"/>
</dbReference>
<keyword evidence="7" id="KW-1185">Reference proteome</keyword>
<evidence type="ECO:0000256" key="3">
    <source>
        <dbReference type="RuleBase" id="RU000682"/>
    </source>
</evidence>
<dbReference type="OrthoDB" id="6159439at2759"/>
<feature type="domain" description="Homeobox" evidence="5">
    <location>
        <begin position="1012"/>
        <end position="1026"/>
    </location>
</feature>
<feature type="region of interest" description="Disordered" evidence="4">
    <location>
        <begin position="1130"/>
        <end position="1174"/>
    </location>
</feature>
<dbReference type="PANTHER" id="PTHR24329:SF574">
    <property type="entry name" value="PAIRED MESODERM HOMEOBOX PROTEIN 2A"/>
    <property type="match status" value="1"/>
</dbReference>
<comment type="subcellular location">
    <subcellularLocation>
        <location evidence="1 2 3">Nucleus</location>
    </subcellularLocation>
</comment>
<feature type="region of interest" description="Disordered" evidence="4">
    <location>
        <begin position="196"/>
        <end position="249"/>
    </location>
</feature>
<feature type="region of interest" description="Disordered" evidence="4">
    <location>
        <begin position="443"/>
        <end position="475"/>
    </location>
</feature>
<feature type="region of interest" description="Disordered" evidence="4">
    <location>
        <begin position="2272"/>
        <end position="2304"/>
    </location>
</feature>
<name>A0A3L8RSQ2_CHLGU</name>
<feature type="region of interest" description="Disordered" evidence="4">
    <location>
        <begin position="38"/>
        <end position="57"/>
    </location>
</feature>
<feature type="compositionally biased region" description="Pro residues" evidence="4">
    <location>
        <begin position="2285"/>
        <end position="2294"/>
    </location>
</feature>
<feature type="compositionally biased region" description="Gly residues" evidence="4">
    <location>
        <begin position="1694"/>
        <end position="1708"/>
    </location>
</feature>
<keyword evidence="2 3" id="KW-0539">Nucleus</keyword>
<accession>A0A3L8RSQ2</accession>
<feature type="region of interest" description="Disordered" evidence="4">
    <location>
        <begin position="1525"/>
        <end position="1560"/>
    </location>
</feature>
<dbReference type="Proteomes" id="UP000276834">
    <property type="component" value="Unassembled WGS sequence"/>
</dbReference>
<evidence type="ECO:0000259" key="5">
    <source>
        <dbReference type="PROSITE" id="PS50071"/>
    </source>
</evidence>
<dbReference type="EMBL" id="QUSF01000295">
    <property type="protein sequence ID" value="RLV83751.1"/>
    <property type="molecule type" value="Genomic_DNA"/>
</dbReference>
<feature type="compositionally biased region" description="Low complexity" evidence="4">
    <location>
        <begin position="2148"/>
        <end position="2169"/>
    </location>
</feature>
<dbReference type="InterPro" id="IPR001356">
    <property type="entry name" value="HD"/>
</dbReference>
<feature type="region of interest" description="Disordered" evidence="4">
    <location>
        <begin position="1024"/>
        <end position="1110"/>
    </location>
</feature>
<proteinExistence type="predicted"/>
<evidence type="ECO:0000313" key="7">
    <source>
        <dbReference type="Proteomes" id="UP000276834"/>
    </source>
</evidence>
<dbReference type="Gene3D" id="1.10.10.60">
    <property type="entry name" value="Homeodomain-like"/>
    <property type="match status" value="1"/>
</dbReference>
<dbReference type="InterPro" id="IPR050649">
    <property type="entry name" value="Paired_Homeobox_TFs"/>
</dbReference>
<dbReference type="PANTHER" id="PTHR24329">
    <property type="entry name" value="HOMEOBOX PROTEIN ARISTALESS"/>
    <property type="match status" value="1"/>
</dbReference>
<feature type="region of interest" description="Disordered" evidence="4">
    <location>
        <begin position="107"/>
        <end position="129"/>
    </location>
</feature>
<feature type="compositionally biased region" description="Low complexity" evidence="4">
    <location>
        <begin position="2272"/>
        <end position="2284"/>
    </location>
</feature>
<dbReference type="SMART" id="SM00389">
    <property type="entry name" value="HOX"/>
    <property type="match status" value="1"/>
</dbReference>
<feature type="region of interest" description="Disordered" evidence="4">
    <location>
        <begin position="2106"/>
        <end position="2214"/>
    </location>
</feature>
<evidence type="ECO:0000313" key="6">
    <source>
        <dbReference type="EMBL" id="RLV83751.1"/>
    </source>
</evidence>
<gene>
    <name evidence="6" type="ORF">DV515_00016344</name>
</gene>
<feature type="compositionally biased region" description="Low complexity" evidence="4">
    <location>
        <begin position="1069"/>
        <end position="1099"/>
    </location>
</feature>
<reference evidence="6 7" key="1">
    <citation type="journal article" date="2018" name="Proc. R. Soc. B">
        <title>A non-coding region near Follistatin controls head colour polymorphism in the Gouldian finch.</title>
        <authorList>
            <person name="Toomey M.B."/>
            <person name="Marques C.I."/>
            <person name="Andrade P."/>
            <person name="Araujo P.M."/>
            <person name="Sabatino S."/>
            <person name="Gazda M.A."/>
            <person name="Afonso S."/>
            <person name="Lopes R.J."/>
            <person name="Corbo J.C."/>
            <person name="Carneiro M."/>
        </authorList>
    </citation>
    <scope>NUCLEOTIDE SEQUENCE [LARGE SCALE GENOMIC DNA]</scope>
    <source>
        <strain evidence="6">Red01</strain>
        <tissue evidence="6">Muscle</tissue>
    </source>
</reference>
<feature type="DNA-binding region" description="Homeobox" evidence="2">
    <location>
        <begin position="1014"/>
        <end position="1027"/>
    </location>
</feature>
<sequence>MGTGWRWRWDRDDRKGWGHGGKVQALCCSGGCSGAAVPPPAAPKQRLPESVRGGGCVRPRRVKGGGGLRGGGCRLRPLPPSPGDIVMQKPPASAAFYINGPGRRRWRGRAGARRAGGGGDGRAGGSRGRTGLAMDYSYLNSYESCVAAMEASYEFSPCSQAGSFQYSPMRGGFGPAPACAPLASASCALGALRDHQPSPYSAGKGEGPRPAGSRQGSPWTGMRERPRRRGWPGWELAGDRGHRSSGPAAAGDVRARCHRLPQPARCRRCPVLWVPGAAAALYCQNSMATVPITAGSRQSQCPIPPIPATVAVQYRKCSVPSAPIPSVPGADGARYCGFPVPLVPGIVRILPTPLVLDAAGSGSRLFPVPPALVPASSRYCRFSCPVLPGPVAAGARHFMLGAVGNSCCRSSVPSVPHDIDFRSHRFPVLPELEAQAGPAWLGPYRPSSRVSPSAPAGGDEPSQARPRIPKDPWSCGGPRTGLGKVLAAGNPLPGPHSLPPRRRCMRCRLVPAAPSAPAPAPHCPQPCSCPEVPRPAERTNEWGRGSGGGSDPVLPSPALFIVRGTPLLGSPQTSLSFLCIPPPVYVLPVYFFLCDPCPILPCPFRPFPAHPYPVHPSRFIYPWPVSPAQSIPSRPFLRGSCLPDPFPPDPSLPRVSCLVHPFSVHPSSVHPCLMPPAQPSRCAGFPYKFFSDPSGINEKRKQRRIRTTFTSSQLKELERVFAETHYPDIYTREELALKIDLTEARGGGGWGAGMGVEGSNPAGAGTLTVGRCCSAPYIGRGGRKGLGLGAAAPCSAGSFAGTARLPAECRHWFVPQRHHGHPGFSWLESKEDRVALCGADFSWGSQDTHRPLVWVQAPGVNAELSLWGPSVWDLPCVGEYPPLWLQNPLSECRPPLCENNCPHRNVGTHRSGGPGPLPPGGMVSEVWTPLLAPLWGGLWLHKVQVWVRCDDVPSPFPSRANTGAHVSAWHISPEGMEGCEAHPGAWEGCLHPQAPRSPRDCGKGCSHPLHPLQVWFQNRRAKFRKQERAANAKGASGTGSSGKKSEPRSSSEDDESKESNCSPTPDSTASLPAAAIGSPGGSLSPSPGAGAPLGPGHAPQPLKAPLWAGVGGGSGAHNTAELLKAWQPTEAVPGPFSGPRCSSKPGEGAGTSPCHLPDPALMGRTRSGGSSHRHPWVLWDHGGARQGTPPPCSASVALAEPLGLGAPGALQGWGQMWGSPQHCGCSSIAPGDAPLNGLCRWAGGEEALYGGASGWAVPGVRNGDAPWCGEGSISPRSYLLPWIPPAAPRQEEDTHTPPTPKTVGNKCRAGRFLHCCRRCRWEQGTTTAGVRCPPRGGQPSGMSQSSHDPLPAAGWVLPLQMTRLQLGPPTQPHSLPKGSRSRGVVLVGPSCPASHHTSAAVLVGFMACEDAVSPVTLPAPPSPCCTPHPPWVAGLGGLHNPPEPPQMMPQTPQHFRDYFGSCRKLKGHPMGSPLKWGEERGHWDGDKEHDRILGEWSGVPKVGKKGTRDLVPTLLGPIMLGPSSSPGFPILPPSPDSSPPHHAEREVHTKHPSNRGGMLGDARGTWPILHLSRSEGFWGLGVASPPSPLRTARREHPRPLSWGLPPWGPSWKDTWQGWGLSTHKETRLPAPLPSKYLMGKLGGSGGCAPEALVVHSSGSAVTGFPGWGRGSQHGDRHSQSGDGDPAMWEWDTHGGVGTESPSGGGTPGNEGSTPKVGTAPPGGETGTTMVGMGAPGMVTGTPEVEMEPLEMGTGTPRGGDSTPRAGMGIIRVGVEPLVCRYGVQAETGTYSKGMGPPVMVTGTSWVGMGIFQGGSRTSILATGTLRGTGALGWGQGCPGWRQESSQWGWDQQGGDRIIRAGDEDPELCLLSYPIPSNPIPGIMKALGSRHDFAQSLLLLLAVRGDPHVKLSDQDPPPPISPLPFPPHYPASRVMGFPLAAGDGGMNGCRTWDFGMRILSCRMHGCRIWDAHPRDPGYVATGCWAVDTRPQDLGDLGRMATGSGMLSCRTQGHTVQDVWQQDAECTAMGSRMCICGMQDAGPQDTQLQGFGMLGHGRHGMLDVRRQLLAELEALQKDALVARLQHSSFLQVFLCDVTGKEAQIRGSLTLRGTPDSGGGPHSGCWVGAGGGPSPPFWGAAHLRNSRSSQPLRTSPSSYRSSPSARSHSPTPGTAPTPRPCACTPTASAPWGTPKGAPAEVPRTPTHPVSPTSSARSSWMLSWMEWGGKARGRPYQCPLGQQWWWGDHPPLPTPVVHLTQCLGHLQHRAGAVIQQPSRQAPSSSPPVTGVPPAPSIPNPALAAGGGRGLSEGSRVGFGVLTPAGYQQLLGGAQEGVWWELQLPRQGRRGKIRRWQVEGAEVLFLIALATTARRGALAALRHRQLHLGLGGLAGVPLHQQLVGDPLQHVVRWVVEAVLQGTPWQLWHRLRLGPTGTGPIPPSLALPILPHRLGVASSLGVLRCVAGGRGAAAVLLFSGSSGSFARMVVGGSAPVGFRPTDLPTGGVGCPMGFECPQWGSDPQVKAQITQDTVQTPWDGSQQPRSRLRSPGWSSAL</sequence>
<dbReference type="InterPro" id="IPR009057">
    <property type="entry name" value="Homeodomain-like_sf"/>
</dbReference>
<feature type="compositionally biased region" description="Gly residues" evidence="4">
    <location>
        <begin position="114"/>
        <end position="128"/>
    </location>
</feature>
<dbReference type="GO" id="GO:0000977">
    <property type="term" value="F:RNA polymerase II transcription regulatory region sequence-specific DNA binding"/>
    <property type="evidence" value="ECO:0007669"/>
    <property type="project" value="TreeGrafter"/>
</dbReference>
<keyword evidence="2 3" id="KW-0238">DNA-binding</keyword>
<dbReference type="GO" id="GO:0005634">
    <property type="term" value="C:nucleus"/>
    <property type="evidence" value="ECO:0007669"/>
    <property type="project" value="UniProtKB-SubCell"/>
</dbReference>
<feature type="compositionally biased region" description="Pro residues" evidence="4">
    <location>
        <begin position="1529"/>
        <end position="1538"/>
    </location>
</feature>
<dbReference type="PROSITE" id="PS50071">
    <property type="entry name" value="HOMEOBOX_2"/>
    <property type="match status" value="2"/>
</dbReference>
<feature type="DNA-binding region" description="Homeobox" evidence="2">
    <location>
        <begin position="702"/>
        <end position="746"/>
    </location>
</feature>
<evidence type="ECO:0000256" key="1">
    <source>
        <dbReference type="ARBA" id="ARBA00004123"/>
    </source>
</evidence>
<feature type="compositionally biased region" description="Polar residues" evidence="4">
    <location>
        <begin position="2204"/>
        <end position="2214"/>
    </location>
</feature>
<feature type="compositionally biased region" description="Low complexity" evidence="4">
    <location>
        <begin position="2177"/>
        <end position="2187"/>
    </location>
</feature>
<feature type="compositionally biased region" description="Gly residues" evidence="4">
    <location>
        <begin position="2113"/>
        <end position="2129"/>
    </location>
</feature>
<evidence type="ECO:0000256" key="2">
    <source>
        <dbReference type="PROSITE-ProRule" id="PRU00108"/>
    </source>
</evidence>
<feature type="domain" description="Homeobox" evidence="5">
    <location>
        <begin position="700"/>
        <end position="745"/>
    </location>
</feature>
<feature type="compositionally biased region" description="Low complexity" evidence="4">
    <location>
        <begin position="1709"/>
        <end position="1730"/>
    </location>
</feature>
<organism evidence="6 7">
    <name type="scientific">Chloebia gouldiae</name>
    <name type="common">Gouldian finch</name>
    <name type="synonym">Erythrura gouldiae</name>
    <dbReference type="NCBI Taxonomy" id="44316"/>
    <lineage>
        <taxon>Eukaryota</taxon>
        <taxon>Metazoa</taxon>
        <taxon>Chordata</taxon>
        <taxon>Craniata</taxon>
        <taxon>Vertebrata</taxon>
        <taxon>Euteleostomi</taxon>
        <taxon>Archelosauria</taxon>
        <taxon>Archosauria</taxon>
        <taxon>Dinosauria</taxon>
        <taxon>Saurischia</taxon>
        <taxon>Theropoda</taxon>
        <taxon>Coelurosauria</taxon>
        <taxon>Aves</taxon>
        <taxon>Neognathae</taxon>
        <taxon>Neoaves</taxon>
        <taxon>Telluraves</taxon>
        <taxon>Australaves</taxon>
        <taxon>Passeriformes</taxon>
        <taxon>Passeroidea</taxon>
        <taxon>Passeridae</taxon>
        <taxon>Chloebia</taxon>
    </lineage>
</organism>
<dbReference type="CDD" id="cd00086">
    <property type="entry name" value="homeodomain"/>
    <property type="match status" value="2"/>
</dbReference>
<feature type="compositionally biased region" description="Polar residues" evidence="4">
    <location>
        <begin position="2521"/>
        <end position="2539"/>
    </location>
</feature>
<dbReference type="STRING" id="44316.ENSEGOP00005018152"/>
<feature type="region of interest" description="Disordered" evidence="4">
    <location>
        <begin position="2520"/>
        <end position="2551"/>
    </location>
</feature>
<feature type="region of interest" description="Disordered" evidence="4">
    <location>
        <begin position="1666"/>
        <end position="1730"/>
    </location>
</feature>
<comment type="caution">
    <text evidence="6">The sequence shown here is derived from an EMBL/GenBank/DDBJ whole genome shotgun (WGS) entry which is preliminary data.</text>
</comment>
<evidence type="ECO:0000256" key="4">
    <source>
        <dbReference type="SAM" id="MobiDB-lite"/>
    </source>
</evidence>